<dbReference type="OrthoDB" id="4230291at2"/>
<gene>
    <name evidence="2" type="ORF">FPZ11_12440</name>
</gene>
<sequence length="153" mass="16159">MTETTTSELAAARRAAFRPITVLLAGFLGVSAAMIAAIVVLTATGDSVDIAVWIRCSIVLASSILPLVFARGAARGSRSMLLRLRIFTPIILAAIIVIVSIPNFLPVWVRIEQGVCGALLLPAVILMFLPRTSALFPRVDVVARPAVGDAPRA</sequence>
<dbReference type="RefSeq" id="WP_146321356.1">
    <property type="nucleotide sequence ID" value="NZ_CP042305.1"/>
</dbReference>
<keyword evidence="1" id="KW-0812">Transmembrane</keyword>
<evidence type="ECO:0000313" key="2">
    <source>
        <dbReference type="EMBL" id="QDZ15457.1"/>
    </source>
</evidence>
<feature type="transmembrane region" description="Helical" evidence="1">
    <location>
        <begin position="107"/>
        <end position="129"/>
    </location>
</feature>
<organism evidence="2 3">
    <name type="scientific">Humibacter ginsenosidimutans</name>
    <dbReference type="NCBI Taxonomy" id="2599293"/>
    <lineage>
        <taxon>Bacteria</taxon>
        <taxon>Bacillati</taxon>
        <taxon>Actinomycetota</taxon>
        <taxon>Actinomycetes</taxon>
        <taxon>Micrococcales</taxon>
        <taxon>Microbacteriaceae</taxon>
        <taxon>Humibacter</taxon>
    </lineage>
</organism>
<evidence type="ECO:0000256" key="1">
    <source>
        <dbReference type="SAM" id="Phobius"/>
    </source>
</evidence>
<feature type="transmembrane region" description="Helical" evidence="1">
    <location>
        <begin position="82"/>
        <end position="101"/>
    </location>
</feature>
<reference evidence="2 3" key="1">
    <citation type="submission" date="2019-07" db="EMBL/GenBank/DDBJ databases">
        <title>Full genome sequence of Humibacter sp. WJ7-1.</title>
        <authorList>
            <person name="Im W.-T."/>
        </authorList>
    </citation>
    <scope>NUCLEOTIDE SEQUENCE [LARGE SCALE GENOMIC DNA]</scope>
    <source>
        <strain evidence="2 3">WJ7-1</strain>
    </source>
</reference>
<name>A0A5B8M4E4_9MICO</name>
<dbReference type="KEGG" id="huw:FPZ11_12440"/>
<keyword evidence="1" id="KW-0472">Membrane</keyword>
<keyword evidence="1" id="KW-1133">Transmembrane helix</keyword>
<dbReference type="AlphaFoldDB" id="A0A5B8M4E4"/>
<protein>
    <submittedName>
        <fullName evidence="2">Uncharacterized protein</fullName>
    </submittedName>
</protein>
<dbReference type="EMBL" id="CP042305">
    <property type="protein sequence ID" value="QDZ15457.1"/>
    <property type="molecule type" value="Genomic_DNA"/>
</dbReference>
<evidence type="ECO:0000313" key="3">
    <source>
        <dbReference type="Proteomes" id="UP000320216"/>
    </source>
</evidence>
<feature type="transmembrane region" description="Helical" evidence="1">
    <location>
        <begin position="50"/>
        <end position="70"/>
    </location>
</feature>
<dbReference type="Proteomes" id="UP000320216">
    <property type="component" value="Chromosome"/>
</dbReference>
<accession>A0A5B8M4E4</accession>
<proteinExistence type="predicted"/>
<feature type="transmembrane region" description="Helical" evidence="1">
    <location>
        <begin position="20"/>
        <end position="44"/>
    </location>
</feature>
<keyword evidence="3" id="KW-1185">Reference proteome</keyword>